<dbReference type="EMBL" id="KQ258279">
    <property type="protein sequence ID" value="KOM25679.1"/>
    <property type="molecule type" value="Genomic_DNA"/>
</dbReference>
<evidence type="ECO:0000313" key="1">
    <source>
        <dbReference type="EMBL" id="KOM25679.1"/>
    </source>
</evidence>
<dbReference type="Proteomes" id="UP000053144">
    <property type="component" value="Unassembled WGS sequence"/>
</dbReference>
<name>A0A0L9T6E4_PHAAN</name>
<accession>A0A0L9T6E4</accession>
<organism evidence="1 2">
    <name type="scientific">Phaseolus angularis</name>
    <name type="common">Azuki bean</name>
    <name type="synonym">Vigna angularis</name>
    <dbReference type="NCBI Taxonomy" id="3914"/>
    <lineage>
        <taxon>Eukaryota</taxon>
        <taxon>Viridiplantae</taxon>
        <taxon>Streptophyta</taxon>
        <taxon>Embryophyta</taxon>
        <taxon>Tracheophyta</taxon>
        <taxon>Spermatophyta</taxon>
        <taxon>Magnoliopsida</taxon>
        <taxon>eudicotyledons</taxon>
        <taxon>Gunneridae</taxon>
        <taxon>Pentapetalae</taxon>
        <taxon>rosids</taxon>
        <taxon>fabids</taxon>
        <taxon>Fabales</taxon>
        <taxon>Fabaceae</taxon>
        <taxon>Papilionoideae</taxon>
        <taxon>50 kb inversion clade</taxon>
        <taxon>NPAAA clade</taxon>
        <taxon>indigoferoid/millettioid clade</taxon>
        <taxon>Phaseoleae</taxon>
        <taxon>Vigna</taxon>
    </lineage>
</organism>
<proteinExistence type="predicted"/>
<evidence type="ECO:0000313" key="2">
    <source>
        <dbReference type="Proteomes" id="UP000053144"/>
    </source>
</evidence>
<protein>
    <submittedName>
        <fullName evidence="1">Uncharacterized protein</fullName>
    </submittedName>
</protein>
<reference evidence="2" key="1">
    <citation type="journal article" date="2015" name="Proc. Natl. Acad. Sci. U.S.A.">
        <title>Genome sequencing of adzuki bean (Vigna angularis) provides insight into high starch and low fat accumulation and domestication.</title>
        <authorList>
            <person name="Yang K."/>
            <person name="Tian Z."/>
            <person name="Chen C."/>
            <person name="Luo L."/>
            <person name="Zhao B."/>
            <person name="Wang Z."/>
            <person name="Yu L."/>
            <person name="Li Y."/>
            <person name="Sun Y."/>
            <person name="Li W."/>
            <person name="Chen Y."/>
            <person name="Li Y."/>
            <person name="Zhang Y."/>
            <person name="Ai D."/>
            <person name="Zhao J."/>
            <person name="Shang C."/>
            <person name="Ma Y."/>
            <person name="Wu B."/>
            <person name="Wang M."/>
            <person name="Gao L."/>
            <person name="Sun D."/>
            <person name="Zhang P."/>
            <person name="Guo F."/>
            <person name="Wang W."/>
            <person name="Li Y."/>
            <person name="Wang J."/>
            <person name="Varshney R.K."/>
            <person name="Wang J."/>
            <person name="Ling H.Q."/>
            <person name="Wan P."/>
        </authorList>
    </citation>
    <scope>NUCLEOTIDE SEQUENCE</scope>
    <source>
        <strain evidence="2">cv. Jingnong 6</strain>
    </source>
</reference>
<dbReference type="AlphaFoldDB" id="A0A0L9T6E4"/>
<sequence>MAMKRKTVRPIKTKLVKKSVPKRTTLSLVGQKDRPPQNKVLRRNFELQGFLPQECFLGNGLYRSALRGFYLCFELGVFPSERNLPFVFERALPISREGFTARSSA</sequence>
<dbReference type="Gramene" id="KOM25679">
    <property type="protein sequence ID" value="KOM25679"/>
    <property type="gene ID" value="LR48_Vigan153s000100"/>
</dbReference>
<gene>
    <name evidence="1" type="ORF">LR48_Vigan153s000100</name>
</gene>